<keyword evidence="2" id="KW-1185">Reference proteome</keyword>
<evidence type="ECO:0000313" key="2">
    <source>
        <dbReference type="Proteomes" id="UP001054837"/>
    </source>
</evidence>
<gene>
    <name evidence="1" type="ORF">CDAR_598401</name>
</gene>
<accession>A0AAV4QJX8</accession>
<organism evidence="1 2">
    <name type="scientific">Caerostris darwini</name>
    <dbReference type="NCBI Taxonomy" id="1538125"/>
    <lineage>
        <taxon>Eukaryota</taxon>
        <taxon>Metazoa</taxon>
        <taxon>Ecdysozoa</taxon>
        <taxon>Arthropoda</taxon>
        <taxon>Chelicerata</taxon>
        <taxon>Arachnida</taxon>
        <taxon>Araneae</taxon>
        <taxon>Araneomorphae</taxon>
        <taxon>Entelegynae</taxon>
        <taxon>Araneoidea</taxon>
        <taxon>Araneidae</taxon>
        <taxon>Caerostris</taxon>
    </lineage>
</organism>
<dbReference type="AlphaFoldDB" id="A0AAV4QJX8"/>
<comment type="caution">
    <text evidence="1">The sequence shown here is derived from an EMBL/GenBank/DDBJ whole genome shotgun (WGS) entry which is preliminary data.</text>
</comment>
<name>A0AAV4QJX8_9ARAC</name>
<protein>
    <submittedName>
        <fullName evidence="1">Uncharacterized protein</fullName>
    </submittedName>
</protein>
<dbReference type="EMBL" id="BPLQ01004659">
    <property type="protein sequence ID" value="GIY09604.1"/>
    <property type="molecule type" value="Genomic_DNA"/>
</dbReference>
<evidence type="ECO:0000313" key="1">
    <source>
        <dbReference type="EMBL" id="GIY09604.1"/>
    </source>
</evidence>
<reference evidence="1 2" key="1">
    <citation type="submission" date="2021-06" db="EMBL/GenBank/DDBJ databases">
        <title>Caerostris darwini draft genome.</title>
        <authorList>
            <person name="Kono N."/>
            <person name="Arakawa K."/>
        </authorList>
    </citation>
    <scope>NUCLEOTIDE SEQUENCE [LARGE SCALE GENOMIC DNA]</scope>
</reference>
<dbReference type="Proteomes" id="UP001054837">
    <property type="component" value="Unassembled WGS sequence"/>
</dbReference>
<proteinExistence type="predicted"/>
<sequence length="66" mass="7380">MGWGKMAAGNSKLGPSPINMLYAIHSGRMQICLVGDLFVEKRYPSHGGRKTFLRSFDVEQTFHIVP</sequence>